<dbReference type="EMBL" id="JAULSO010000006">
    <property type="protein sequence ID" value="KAK3681790.1"/>
    <property type="molecule type" value="Genomic_DNA"/>
</dbReference>
<proteinExistence type="predicted"/>
<dbReference type="Proteomes" id="UP001270362">
    <property type="component" value="Unassembled WGS sequence"/>
</dbReference>
<comment type="caution">
    <text evidence="1">The sequence shown here is derived from an EMBL/GenBank/DDBJ whole genome shotgun (WGS) entry which is preliminary data.</text>
</comment>
<name>A0AAE1C7R0_9PEZI</name>
<sequence length="320" mass="36494">MMPSIPGLQRLPLELKQEICELVSFAHGRNVLNLALASRDCYQFASRTLSRTYTLSARIPMETFYRSTADYDLAQPSVKFSCDVERRYQSLRRFGNPGHVKRLVVRNDRARPRRDEANDAVLHDRYNVPEPHSWFELDGLSAAGDLYRNAHFKPLAWLIGQLPSLQDFEFQVEGQLPPCLLDALQTYRPECRLHLDSFYLFSLQEPMLSEYEWKLATCSLLHSVRMIRYRPYALAGCKDGTGHGNELKTNIGGVLARLAPNIKRLHMTPSLSWGADTFAKVIEDDRIPVSETSIPCSGPMSLLVSSCSRGPDRLRCNLWF</sequence>
<accession>A0AAE1C7R0</accession>
<reference evidence="1" key="1">
    <citation type="journal article" date="2023" name="Mol. Phylogenet. Evol.">
        <title>Genome-scale phylogeny and comparative genomics of the fungal order Sordariales.</title>
        <authorList>
            <person name="Hensen N."/>
            <person name="Bonometti L."/>
            <person name="Westerberg I."/>
            <person name="Brannstrom I.O."/>
            <person name="Guillou S."/>
            <person name="Cros-Aarteil S."/>
            <person name="Calhoun S."/>
            <person name="Haridas S."/>
            <person name="Kuo A."/>
            <person name="Mondo S."/>
            <person name="Pangilinan J."/>
            <person name="Riley R."/>
            <person name="LaButti K."/>
            <person name="Andreopoulos B."/>
            <person name="Lipzen A."/>
            <person name="Chen C."/>
            <person name="Yan M."/>
            <person name="Daum C."/>
            <person name="Ng V."/>
            <person name="Clum A."/>
            <person name="Steindorff A."/>
            <person name="Ohm R.A."/>
            <person name="Martin F."/>
            <person name="Silar P."/>
            <person name="Natvig D.O."/>
            <person name="Lalanne C."/>
            <person name="Gautier V."/>
            <person name="Ament-Velasquez S.L."/>
            <person name="Kruys A."/>
            <person name="Hutchinson M.I."/>
            <person name="Powell A.J."/>
            <person name="Barry K."/>
            <person name="Miller A.N."/>
            <person name="Grigoriev I.V."/>
            <person name="Debuchy R."/>
            <person name="Gladieux P."/>
            <person name="Hiltunen Thoren M."/>
            <person name="Johannesson H."/>
        </authorList>
    </citation>
    <scope>NUCLEOTIDE SEQUENCE</scope>
    <source>
        <strain evidence="1">CBS 314.62</strain>
    </source>
</reference>
<reference evidence="1" key="2">
    <citation type="submission" date="2023-06" db="EMBL/GenBank/DDBJ databases">
        <authorList>
            <consortium name="Lawrence Berkeley National Laboratory"/>
            <person name="Haridas S."/>
            <person name="Hensen N."/>
            <person name="Bonometti L."/>
            <person name="Westerberg I."/>
            <person name="Brannstrom I.O."/>
            <person name="Guillou S."/>
            <person name="Cros-Aarteil S."/>
            <person name="Calhoun S."/>
            <person name="Kuo A."/>
            <person name="Mondo S."/>
            <person name="Pangilinan J."/>
            <person name="Riley R."/>
            <person name="Labutti K."/>
            <person name="Andreopoulos B."/>
            <person name="Lipzen A."/>
            <person name="Chen C."/>
            <person name="Yanf M."/>
            <person name="Daum C."/>
            <person name="Ng V."/>
            <person name="Clum A."/>
            <person name="Steindorff A."/>
            <person name="Ohm R."/>
            <person name="Martin F."/>
            <person name="Silar P."/>
            <person name="Natvig D."/>
            <person name="Lalanne C."/>
            <person name="Gautier V."/>
            <person name="Ament-Velasquez S.L."/>
            <person name="Kruys A."/>
            <person name="Hutchinson M.I."/>
            <person name="Powell A.J."/>
            <person name="Barry K."/>
            <person name="Miller A.N."/>
            <person name="Grigoriev I.V."/>
            <person name="Debuchy R."/>
            <person name="Gladieux P."/>
            <person name="Thoren M.H."/>
            <person name="Johannesson H."/>
        </authorList>
    </citation>
    <scope>NUCLEOTIDE SEQUENCE</scope>
    <source>
        <strain evidence="1">CBS 314.62</strain>
    </source>
</reference>
<dbReference type="AlphaFoldDB" id="A0AAE1C7R0"/>
<evidence type="ECO:0000313" key="2">
    <source>
        <dbReference type="Proteomes" id="UP001270362"/>
    </source>
</evidence>
<organism evidence="1 2">
    <name type="scientific">Podospora appendiculata</name>
    <dbReference type="NCBI Taxonomy" id="314037"/>
    <lineage>
        <taxon>Eukaryota</taxon>
        <taxon>Fungi</taxon>
        <taxon>Dikarya</taxon>
        <taxon>Ascomycota</taxon>
        <taxon>Pezizomycotina</taxon>
        <taxon>Sordariomycetes</taxon>
        <taxon>Sordariomycetidae</taxon>
        <taxon>Sordariales</taxon>
        <taxon>Podosporaceae</taxon>
        <taxon>Podospora</taxon>
    </lineage>
</organism>
<gene>
    <name evidence="1" type="ORF">B0T22DRAFT_301925</name>
</gene>
<evidence type="ECO:0000313" key="1">
    <source>
        <dbReference type="EMBL" id="KAK3681790.1"/>
    </source>
</evidence>
<protein>
    <submittedName>
        <fullName evidence="1">Uncharacterized protein</fullName>
    </submittedName>
</protein>
<keyword evidence="2" id="KW-1185">Reference proteome</keyword>